<dbReference type="GO" id="GO:0004519">
    <property type="term" value="F:endonuclease activity"/>
    <property type="evidence" value="ECO:0007669"/>
    <property type="project" value="UniProtKB-KW"/>
</dbReference>
<organism evidence="1 2">
    <name type="scientific">Eubacterium multiforme</name>
    <dbReference type="NCBI Taxonomy" id="83339"/>
    <lineage>
        <taxon>Bacteria</taxon>
        <taxon>Bacillati</taxon>
        <taxon>Bacillota</taxon>
        <taxon>Clostridia</taxon>
        <taxon>Eubacteriales</taxon>
        <taxon>Eubacteriaceae</taxon>
        <taxon>Eubacterium</taxon>
    </lineage>
</organism>
<keyword evidence="2" id="KW-1185">Reference proteome</keyword>
<dbReference type="Proteomes" id="UP001228504">
    <property type="component" value="Unassembled WGS sequence"/>
</dbReference>
<evidence type="ECO:0000313" key="1">
    <source>
        <dbReference type="EMBL" id="MDQ0150584.1"/>
    </source>
</evidence>
<keyword evidence="1" id="KW-0378">Hydrolase</keyword>
<evidence type="ECO:0000313" key="2">
    <source>
        <dbReference type="Proteomes" id="UP001228504"/>
    </source>
</evidence>
<proteinExistence type="predicted"/>
<sequence length="65" mass="8100">MKFSKKRFKENAPRNVQRLLKEHLDILDGMEVEISNFDKRYFEIKEYFYNGESYNLYPIKKEWCE</sequence>
<name>A0ABT9UWA7_9FIRM</name>
<dbReference type="EMBL" id="JAUSUF010000010">
    <property type="protein sequence ID" value="MDQ0150584.1"/>
    <property type="molecule type" value="Genomic_DNA"/>
</dbReference>
<gene>
    <name evidence="1" type="ORF">J2S18_002532</name>
</gene>
<dbReference type="RefSeq" id="WP_307487313.1">
    <property type="nucleotide sequence ID" value="NZ_JAUSUF010000010.1"/>
</dbReference>
<reference evidence="1 2" key="1">
    <citation type="submission" date="2023-07" db="EMBL/GenBank/DDBJ databases">
        <title>Genomic Encyclopedia of Type Strains, Phase IV (KMG-IV): sequencing the most valuable type-strain genomes for metagenomic binning, comparative biology and taxonomic classification.</title>
        <authorList>
            <person name="Goeker M."/>
        </authorList>
    </citation>
    <scope>NUCLEOTIDE SEQUENCE [LARGE SCALE GENOMIC DNA]</scope>
    <source>
        <strain evidence="1 2">DSM 20694</strain>
    </source>
</reference>
<keyword evidence="1" id="KW-0540">Nuclease</keyword>
<keyword evidence="1" id="KW-0255">Endonuclease</keyword>
<accession>A0ABT9UWA7</accession>
<protein>
    <submittedName>
        <fullName evidence="1">CRISPR/Cas system-associated endonuclease/helicase Cas3</fullName>
    </submittedName>
</protein>
<comment type="caution">
    <text evidence="1">The sequence shown here is derived from an EMBL/GenBank/DDBJ whole genome shotgun (WGS) entry which is preliminary data.</text>
</comment>